<comment type="caution">
    <text evidence="1">The sequence shown here is derived from an EMBL/GenBank/DDBJ whole genome shotgun (WGS) entry which is preliminary data.</text>
</comment>
<dbReference type="Proteomes" id="UP001200034">
    <property type="component" value="Unassembled WGS sequence"/>
</dbReference>
<name>A0AAD4JSF3_9MUSC</name>
<dbReference type="AlphaFoldDB" id="A0AAD4JSF3"/>
<sequence length="119" mass="13692">QLFAVVAFVFCAAKGIKNSQHSIADFNYAIEITTRPSLHRTRLPGPLQLKHTVGRTRQTLVHSRSPAMESSGVLSNSTEVYCCFWLYPNHPALPEEWEHRAEYPFDFVYHGNFLKNERN</sequence>
<reference evidence="1" key="1">
    <citation type="journal article" date="2021" name="Mol. Ecol. Resour.">
        <title>Phylogenomic analyses of the genus Drosophila reveals genomic signals of climate adaptation.</title>
        <authorList>
            <person name="Li F."/>
            <person name="Rane R.V."/>
            <person name="Luria V."/>
            <person name="Xiong Z."/>
            <person name="Chen J."/>
            <person name="Li Z."/>
            <person name="Catullo R.A."/>
            <person name="Griffin P.C."/>
            <person name="Schiffer M."/>
            <person name="Pearce S."/>
            <person name="Lee S.F."/>
            <person name="McElroy K."/>
            <person name="Stocker A."/>
            <person name="Shirriffs J."/>
            <person name="Cockerell F."/>
            <person name="Coppin C."/>
            <person name="Sgro C.M."/>
            <person name="Karger A."/>
            <person name="Cain J.W."/>
            <person name="Weber J.A."/>
            <person name="Santpere G."/>
            <person name="Kirschner M.W."/>
            <person name="Hoffmann A.A."/>
            <person name="Oakeshott J.G."/>
            <person name="Zhang G."/>
        </authorList>
    </citation>
    <scope>NUCLEOTIDE SEQUENCE</scope>
    <source>
        <strain evidence="1">BGI-SZ-2011g</strain>
    </source>
</reference>
<protein>
    <submittedName>
        <fullName evidence="1">Uncharacterized protein</fullName>
    </submittedName>
</protein>
<gene>
    <name evidence="1" type="ORF">KR093_002234</name>
</gene>
<evidence type="ECO:0000313" key="2">
    <source>
        <dbReference type="Proteomes" id="UP001200034"/>
    </source>
</evidence>
<proteinExistence type="predicted"/>
<organism evidence="1 2">
    <name type="scientific">Drosophila rubida</name>
    <dbReference type="NCBI Taxonomy" id="30044"/>
    <lineage>
        <taxon>Eukaryota</taxon>
        <taxon>Metazoa</taxon>
        <taxon>Ecdysozoa</taxon>
        <taxon>Arthropoda</taxon>
        <taxon>Hexapoda</taxon>
        <taxon>Insecta</taxon>
        <taxon>Pterygota</taxon>
        <taxon>Neoptera</taxon>
        <taxon>Endopterygota</taxon>
        <taxon>Diptera</taxon>
        <taxon>Brachycera</taxon>
        <taxon>Muscomorpha</taxon>
        <taxon>Ephydroidea</taxon>
        <taxon>Drosophilidae</taxon>
        <taxon>Drosophila</taxon>
    </lineage>
</organism>
<feature type="non-terminal residue" evidence="1">
    <location>
        <position position="119"/>
    </location>
</feature>
<dbReference type="EMBL" id="JAJJHW010003409">
    <property type="protein sequence ID" value="KAH8358757.1"/>
    <property type="molecule type" value="Genomic_DNA"/>
</dbReference>
<evidence type="ECO:0000313" key="1">
    <source>
        <dbReference type="EMBL" id="KAH8358757.1"/>
    </source>
</evidence>
<accession>A0AAD4JSF3</accession>
<keyword evidence="2" id="KW-1185">Reference proteome</keyword>
<feature type="non-terminal residue" evidence="1">
    <location>
        <position position="1"/>
    </location>
</feature>